<dbReference type="Proteomes" id="UP000790787">
    <property type="component" value="Chromosome 7"/>
</dbReference>
<evidence type="ECO:0000313" key="1">
    <source>
        <dbReference type="Proteomes" id="UP000790787"/>
    </source>
</evidence>
<gene>
    <name evidence="2" type="primary">LOC142162071</name>
</gene>
<organism evidence="1 2">
    <name type="scientific">Nicotiana tabacum</name>
    <name type="common">Common tobacco</name>
    <dbReference type="NCBI Taxonomy" id="4097"/>
    <lineage>
        <taxon>Eukaryota</taxon>
        <taxon>Viridiplantae</taxon>
        <taxon>Streptophyta</taxon>
        <taxon>Embryophyta</taxon>
        <taxon>Tracheophyta</taxon>
        <taxon>Spermatophyta</taxon>
        <taxon>Magnoliopsida</taxon>
        <taxon>eudicotyledons</taxon>
        <taxon>Gunneridae</taxon>
        <taxon>Pentapetalae</taxon>
        <taxon>asterids</taxon>
        <taxon>lamiids</taxon>
        <taxon>Solanales</taxon>
        <taxon>Solanaceae</taxon>
        <taxon>Nicotianoideae</taxon>
        <taxon>Nicotianeae</taxon>
        <taxon>Nicotiana</taxon>
    </lineage>
</organism>
<evidence type="ECO:0000313" key="2">
    <source>
        <dbReference type="RefSeq" id="XP_075074477.1"/>
    </source>
</evidence>
<accession>A0AC58RP25</accession>
<proteinExistence type="predicted"/>
<sequence length="689" mass="77743">MHGHDLYGHLDGSTPVPSRTITNGTVLSANPAFSLWFRQDQLIQNAFMESVDPTIATTIAAADSAKKAWDALHTAYANKSQTRNFSLSNRLVRLTKDSQPVTEYLQNILSEFREISAAIRACDSTITYKELYEKLLDHELFLRHEESKKAPSQITAAAAAAPFNKSGNSNNRNNRRSNNNNGNNQQWRYNNRFNSQNQGRSSNTNNSYDGVRCQLCNKLGHVASVCRSISHNHFEAKDNYVSGMHASANPWILDSGASHHIIDNPHNLQEYNGMEQVSMGDGNKVPITHTGLTQLHASINTFKLSNTLCAPSIKCNLLSVSKFCQDNLTSIEFFPFDFSVKDLETRNLLKRKADGIIDRYKARLIAKGFTQCTRIDFHATFSPVVKPTTMRLVLSIADQQNWLIRQLDVNNAFLQGHLEEEVYMVQPPGFEDEQFPSHICYLKKAIYGLKQAHRAWYNELKTFLLYLGFVKSKSDASLFIRKVSNNVLYVLVYVDDISITGSHSSYVNQAIYCIAGHGITLSQSNYISEILYEENMKDCNSAKSPMSSSEVLQQNDGVEPTDATRYRKQRTVARSSTEAEYRAVASALAEINWVMNLLNELHVSVPQAPTIYCDNAGATYLCENPVFHSRMKHIAVDFHFVRKQVQQNQVRIVHIHTVDQLVDTFTKALPKPAFDRHLFKLGVVTHCLT</sequence>
<protein>
    <submittedName>
        <fullName evidence="2">Uncharacterized protein LOC142162071</fullName>
    </submittedName>
</protein>
<reference evidence="1" key="1">
    <citation type="journal article" date="2014" name="Nat. Commun.">
        <title>The tobacco genome sequence and its comparison with those of tomato and potato.</title>
        <authorList>
            <person name="Sierro N."/>
            <person name="Battey J.N."/>
            <person name="Ouadi S."/>
            <person name="Bakaher N."/>
            <person name="Bovet L."/>
            <person name="Willig A."/>
            <person name="Goepfert S."/>
            <person name="Peitsch M.C."/>
            <person name="Ivanov N.V."/>
        </authorList>
    </citation>
    <scope>NUCLEOTIDE SEQUENCE [LARGE SCALE GENOMIC DNA]</scope>
</reference>
<reference evidence="2" key="2">
    <citation type="submission" date="2025-08" db="UniProtKB">
        <authorList>
            <consortium name="RefSeq"/>
        </authorList>
    </citation>
    <scope>IDENTIFICATION</scope>
    <source>
        <tissue evidence="2">Leaf</tissue>
    </source>
</reference>
<name>A0AC58RP25_TOBAC</name>
<dbReference type="RefSeq" id="XP_075074477.1">
    <property type="nucleotide sequence ID" value="XM_075218376.1"/>
</dbReference>
<keyword evidence="1" id="KW-1185">Reference proteome</keyword>